<dbReference type="Proteomes" id="UP000014500">
    <property type="component" value="Unassembled WGS sequence"/>
</dbReference>
<accession>T1JM00</accession>
<proteinExistence type="inferred from homology"/>
<evidence type="ECO:0000256" key="3">
    <source>
        <dbReference type="ARBA" id="ARBA00022692"/>
    </source>
</evidence>
<keyword evidence="14" id="KW-1185">Reference proteome</keyword>
<dbReference type="PANTHER" id="PTHR12428">
    <property type="entry name" value="OXA1"/>
    <property type="match status" value="1"/>
</dbReference>
<evidence type="ECO:0000313" key="13">
    <source>
        <dbReference type="EnsemblMetazoa" id="SMAR014880-PA"/>
    </source>
</evidence>
<dbReference type="CDD" id="cd20069">
    <property type="entry name" value="5TM_Oxa1-like"/>
    <property type="match status" value="1"/>
</dbReference>
<evidence type="ECO:0000256" key="8">
    <source>
        <dbReference type="ARBA" id="ARBA00023136"/>
    </source>
</evidence>
<keyword evidence="8 11" id="KW-0472">Membrane</keyword>
<dbReference type="InterPro" id="IPR028055">
    <property type="entry name" value="YidC/Oxa/ALB_C"/>
</dbReference>
<dbReference type="eggNOG" id="KOG1239">
    <property type="taxonomic scope" value="Eukaryota"/>
</dbReference>
<name>T1JM00_STRMM</name>
<feature type="domain" description="Membrane insertase YidC/Oxa/ALB C-terminal" evidence="12">
    <location>
        <begin position="192"/>
        <end position="386"/>
    </location>
</feature>
<evidence type="ECO:0000259" key="12">
    <source>
        <dbReference type="Pfam" id="PF02096"/>
    </source>
</evidence>
<dbReference type="Pfam" id="PF02096">
    <property type="entry name" value="60KD_IMP"/>
    <property type="match status" value="1"/>
</dbReference>
<comment type="subcellular location">
    <subcellularLocation>
        <location evidence="9">Membrane</location>
        <topology evidence="9">Multi-pass membrane protein</topology>
    </subcellularLocation>
    <subcellularLocation>
        <location evidence="1">Mitochondrion inner membrane</location>
        <topology evidence="1">Multi-pass membrane protein</topology>
    </subcellularLocation>
</comment>
<keyword evidence="5" id="KW-0809">Transit peptide</keyword>
<evidence type="ECO:0000256" key="6">
    <source>
        <dbReference type="ARBA" id="ARBA00022989"/>
    </source>
</evidence>
<organism evidence="13 14">
    <name type="scientific">Strigamia maritima</name>
    <name type="common">European centipede</name>
    <name type="synonym">Geophilus maritimus</name>
    <dbReference type="NCBI Taxonomy" id="126957"/>
    <lineage>
        <taxon>Eukaryota</taxon>
        <taxon>Metazoa</taxon>
        <taxon>Ecdysozoa</taxon>
        <taxon>Arthropoda</taxon>
        <taxon>Myriapoda</taxon>
        <taxon>Chilopoda</taxon>
        <taxon>Pleurostigmophora</taxon>
        <taxon>Geophilomorpha</taxon>
        <taxon>Linotaeniidae</taxon>
        <taxon>Strigamia</taxon>
    </lineage>
</organism>
<dbReference type="GO" id="GO:0032977">
    <property type="term" value="F:membrane insertase activity"/>
    <property type="evidence" value="ECO:0007669"/>
    <property type="project" value="InterPro"/>
</dbReference>
<dbReference type="HOGENOM" id="CLU_029282_3_1_1"/>
<evidence type="ECO:0000256" key="4">
    <source>
        <dbReference type="ARBA" id="ARBA00022792"/>
    </source>
</evidence>
<evidence type="ECO:0000256" key="11">
    <source>
        <dbReference type="SAM" id="Phobius"/>
    </source>
</evidence>
<dbReference type="PhylomeDB" id="T1JM00"/>
<dbReference type="EMBL" id="JH431796">
    <property type="status" value="NOT_ANNOTATED_CDS"/>
    <property type="molecule type" value="Genomic_DNA"/>
</dbReference>
<evidence type="ECO:0000256" key="7">
    <source>
        <dbReference type="ARBA" id="ARBA00023128"/>
    </source>
</evidence>
<evidence type="ECO:0000256" key="2">
    <source>
        <dbReference type="ARBA" id="ARBA00009877"/>
    </source>
</evidence>
<keyword evidence="6 11" id="KW-1133">Transmembrane helix</keyword>
<dbReference type="EnsemblMetazoa" id="SMAR014880-RA">
    <property type="protein sequence ID" value="SMAR014880-PA"/>
    <property type="gene ID" value="SMAR014880"/>
</dbReference>
<keyword evidence="7" id="KW-0496">Mitochondrion</keyword>
<keyword evidence="3 9" id="KW-0812">Transmembrane</keyword>
<sequence>MFRSARLLPHFISNESLIALLSKQKRSFHHLKNLNTRTCIATLNTRQSIIVNTRYLRWNSTSSSASSAGVFFTDESFRDTSINLNEKVTTQLPLANDINSTPILPASGIDANLAATSGIDVKQTNSDPPPTSENIVPSDSYTLVEKFPDIDEIVTQIGGEPSLVSQGLGGWAPPGIAQTFFDTIHQSLDVPWWIAIAIGTCLIRVVLLPLVVIAQRNAAHFNNHMPQMQLLQLKMTDARKCGNAMMAAKYANEMALFMKEKNLNPFKNMLVPMAQAPIFVSVFLGLRGMANAPIESMKTGGAFWFTNLTVTDPYFLLPVITSATLFVTIQLGAEGGISPNSSNKMTRYILLGMPIVIFPFIMNFPTALLCYWVTSNFISLGQVAVFKIPAVRKYFKIDPLVTHKPDVLPMKPKGFVNDFRDTWENTKVMKKLSEREEFDKLQFRKAGFGPLQKTYPFDPTKQTAKPRDNN</sequence>
<dbReference type="GO" id="GO:0032979">
    <property type="term" value="P:protein insertion into mitochondrial inner membrane from matrix"/>
    <property type="evidence" value="ECO:0007669"/>
    <property type="project" value="TreeGrafter"/>
</dbReference>
<dbReference type="NCBIfam" id="TIGR03592">
    <property type="entry name" value="yidC_oxa1_cterm"/>
    <property type="match status" value="1"/>
</dbReference>
<dbReference type="AlphaFoldDB" id="T1JM00"/>
<dbReference type="STRING" id="126957.T1JM00"/>
<evidence type="ECO:0000256" key="5">
    <source>
        <dbReference type="ARBA" id="ARBA00022946"/>
    </source>
</evidence>
<evidence type="ECO:0000256" key="9">
    <source>
        <dbReference type="RuleBase" id="RU003945"/>
    </source>
</evidence>
<feature type="transmembrane region" description="Helical" evidence="11">
    <location>
        <begin position="345"/>
        <end position="362"/>
    </location>
</feature>
<reference evidence="13" key="2">
    <citation type="submission" date="2015-02" db="UniProtKB">
        <authorList>
            <consortium name="EnsemblMetazoa"/>
        </authorList>
    </citation>
    <scope>IDENTIFICATION</scope>
</reference>
<protein>
    <recommendedName>
        <fullName evidence="12">Membrane insertase YidC/Oxa/ALB C-terminal domain-containing protein</fullName>
    </recommendedName>
</protein>
<feature type="region of interest" description="Disordered" evidence="10">
    <location>
        <begin position="449"/>
        <end position="470"/>
    </location>
</feature>
<feature type="transmembrane region" description="Helical" evidence="11">
    <location>
        <begin position="314"/>
        <end position="333"/>
    </location>
</feature>
<evidence type="ECO:0000256" key="10">
    <source>
        <dbReference type="SAM" id="MobiDB-lite"/>
    </source>
</evidence>
<comment type="similarity">
    <text evidence="2 9">Belongs to the OXA1/ALB3/YidC family.</text>
</comment>
<evidence type="ECO:0000256" key="1">
    <source>
        <dbReference type="ARBA" id="ARBA00004448"/>
    </source>
</evidence>
<dbReference type="GO" id="GO:0005743">
    <property type="term" value="C:mitochondrial inner membrane"/>
    <property type="evidence" value="ECO:0007669"/>
    <property type="project" value="UniProtKB-SubCell"/>
</dbReference>
<dbReference type="PANTHER" id="PTHR12428:SF66">
    <property type="entry name" value="MITOCHONDRIAL INNER MEMBRANE PROTEIN OXA1L"/>
    <property type="match status" value="1"/>
</dbReference>
<evidence type="ECO:0000313" key="14">
    <source>
        <dbReference type="Proteomes" id="UP000014500"/>
    </source>
</evidence>
<feature type="transmembrane region" description="Helical" evidence="11">
    <location>
        <begin position="192"/>
        <end position="214"/>
    </location>
</feature>
<keyword evidence="4" id="KW-0999">Mitochondrion inner membrane</keyword>
<reference evidence="14" key="1">
    <citation type="submission" date="2011-05" db="EMBL/GenBank/DDBJ databases">
        <authorList>
            <person name="Richards S.R."/>
            <person name="Qu J."/>
            <person name="Jiang H."/>
            <person name="Jhangiani S.N."/>
            <person name="Agravi P."/>
            <person name="Goodspeed R."/>
            <person name="Gross S."/>
            <person name="Mandapat C."/>
            <person name="Jackson L."/>
            <person name="Mathew T."/>
            <person name="Pu L."/>
            <person name="Thornton R."/>
            <person name="Saada N."/>
            <person name="Wilczek-Boney K.B."/>
            <person name="Lee S."/>
            <person name="Kovar C."/>
            <person name="Wu Y."/>
            <person name="Scherer S.E."/>
            <person name="Worley K.C."/>
            <person name="Muzny D.M."/>
            <person name="Gibbs R."/>
        </authorList>
    </citation>
    <scope>NUCLEOTIDE SEQUENCE</scope>
    <source>
        <strain evidence="14">Brora</strain>
    </source>
</reference>
<dbReference type="OMA" id="RENNCHP"/>
<dbReference type="InterPro" id="IPR001708">
    <property type="entry name" value="YidC/ALB3/OXA1/COX18"/>
</dbReference>